<evidence type="ECO:0000313" key="2">
    <source>
        <dbReference type="Proteomes" id="UP000800038"/>
    </source>
</evidence>
<organism evidence="1 2">
    <name type="scientific">Clathrospora elynae</name>
    <dbReference type="NCBI Taxonomy" id="706981"/>
    <lineage>
        <taxon>Eukaryota</taxon>
        <taxon>Fungi</taxon>
        <taxon>Dikarya</taxon>
        <taxon>Ascomycota</taxon>
        <taxon>Pezizomycotina</taxon>
        <taxon>Dothideomycetes</taxon>
        <taxon>Pleosporomycetidae</taxon>
        <taxon>Pleosporales</taxon>
        <taxon>Diademaceae</taxon>
        <taxon>Clathrospora</taxon>
    </lineage>
</organism>
<dbReference type="EMBL" id="ML976085">
    <property type="protein sequence ID" value="KAF1939239.1"/>
    <property type="molecule type" value="Genomic_DNA"/>
</dbReference>
<dbReference type="Proteomes" id="UP000800038">
    <property type="component" value="Unassembled WGS sequence"/>
</dbReference>
<evidence type="ECO:0008006" key="3">
    <source>
        <dbReference type="Google" id="ProtNLM"/>
    </source>
</evidence>
<accession>A0A6A5SIM3</accession>
<protein>
    <recommendedName>
        <fullName evidence="3">BED-type domain-containing protein</fullName>
    </recommendedName>
</protein>
<evidence type="ECO:0000313" key="1">
    <source>
        <dbReference type="EMBL" id="KAF1939239.1"/>
    </source>
</evidence>
<proteinExistence type="predicted"/>
<name>A0A6A5SIM3_9PLEO</name>
<gene>
    <name evidence="1" type="ORF">EJ02DRAFT_468268</name>
</gene>
<keyword evidence="2" id="KW-1185">Reference proteome</keyword>
<reference evidence="1" key="1">
    <citation type="journal article" date="2020" name="Stud. Mycol.">
        <title>101 Dothideomycetes genomes: a test case for predicting lifestyles and emergence of pathogens.</title>
        <authorList>
            <person name="Haridas S."/>
            <person name="Albert R."/>
            <person name="Binder M."/>
            <person name="Bloem J."/>
            <person name="Labutti K."/>
            <person name="Salamov A."/>
            <person name="Andreopoulos B."/>
            <person name="Baker S."/>
            <person name="Barry K."/>
            <person name="Bills G."/>
            <person name="Bluhm B."/>
            <person name="Cannon C."/>
            <person name="Castanera R."/>
            <person name="Culley D."/>
            <person name="Daum C."/>
            <person name="Ezra D."/>
            <person name="Gonzalez J."/>
            <person name="Henrissat B."/>
            <person name="Kuo A."/>
            <person name="Liang C."/>
            <person name="Lipzen A."/>
            <person name="Lutzoni F."/>
            <person name="Magnuson J."/>
            <person name="Mondo S."/>
            <person name="Nolan M."/>
            <person name="Ohm R."/>
            <person name="Pangilinan J."/>
            <person name="Park H.-J."/>
            <person name="Ramirez L."/>
            <person name="Alfaro M."/>
            <person name="Sun H."/>
            <person name="Tritt A."/>
            <person name="Yoshinaga Y."/>
            <person name="Zwiers L.-H."/>
            <person name="Turgeon B."/>
            <person name="Goodwin S."/>
            <person name="Spatafora J."/>
            <person name="Crous P."/>
            <person name="Grigoriev I."/>
        </authorList>
    </citation>
    <scope>NUCLEOTIDE SEQUENCE</scope>
    <source>
        <strain evidence="1">CBS 161.51</strain>
    </source>
</reference>
<sequence>MSYVSRLMHFRTYASCLNASRLATHASEAIFNLPLLSCATLYAIPHGFDITTQFCGDYLLQHQLVNKYSCQRQSWIYKHRALVYHPSNPGKDRWICTHCNSAGYEATFDPVASTAASGHLLQKHGISKVEQTNSLDTPNPFDLDSHIEDNRFTALNAQIKTMDERLHTFTKIDLLGFQQRLVDWVVLNNQSYDGASSLQVR</sequence>
<dbReference type="AlphaFoldDB" id="A0A6A5SIM3"/>